<evidence type="ECO:0000313" key="8">
    <source>
        <dbReference type="Proteomes" id="UP001149719"/>
    </source>
</evidence>
<evidence type="ECO:0000256" key="2">
    <source>
        <dbReference type="ARBA" id="ARBA00009773"/>
    </source>
</evidence>
<feature type="transmembrane region" description="Helical" evidence="6">
    <location>
        <begin position="7"/>
        <end position="24"/>
    </location>
</feature>
<dbReference type="PANTHER" id="PTHR21716">
    <property type="entry name" value="TRANSMEMBRANE PROTEIN"/>
    <property type="match status" value="1"/>
</dbReference>
<dbReference type="EMBL" id="JAPUBN010000019">
    <property type="protein sequence ID" value="MCZ2722940.1"/>
    <property type="molecule type" value="Genomic_DNA"/>
</dbReference>
<feature type="transmembrane region" description="Helical" evidence="6">
    <location>
        <begin position="296"/>
        <end position="318"/>
    </location>
</feature>
<dbReference type="PANTHER" id="PTHR21716:SF64">
    <property type="entry name" value="AI-2 TRANSPORT PROTEIN TQSA"/>
    <property type="match status" value="1"/>
</dbReference>
<evidence type="ECO:0000256" key="5">
    <source>
        <dbReference type="ARBA" id="ARBA00023136"/>
    </source>
</evidence>
<keyword evidence="8" id="KW-1185">Reference proteome</keyword>
<comment type="caution">
    <text evidence="7">The sequence shown here is derived from an EMBL/GenBank/DDBJ whole genome shotgun (WGS) entry which is preliminary data.</text>
</comment>
<evidence type="ECO:0000313" key="7">
    <source>
        <dbReference type="EMBL" id="MCZ2722940.1"/>
    </source>
</evidence>
<keyword evidence="3 6" id="KW-0812">Transmembrane</keyword>
<protein>
    <submittedName>
        <fullName evidence="7">AI-2E family transporter</fullName>
    </submittedName>
</protein>
<evidence type="ECO:0000256" key="4">
    <source>
        <dbReference type="ARBA" id="ARBA00022989"/>
    </source>
</evidence>
<evidence type="ECO:0000256" key="3">
    <source>
        <dbReference type="ARBA" id="ARBA00022692"/>
    </source>
</evidence>
<reference evidence="7" key="1">
    <citation type="submission" date="2022-12" db="EMBL/GenBank/DDBJ databases">
        <title>Marinomonas 15G1-11 sp. nov, isolated from marine algae.</title>
        <authorList>
            <person name="Butt M."/>
            <person name="Choi D.G."/>
            <person name="Kim J.M."/>
            <person name="Lee J.K."/>
            <person name="Baek J.H."/>
            <person name="Jeon C.O."/>
        </authorList>
    </citation>
    <scope>NUCLEOTIDE SEQUENCE</scope>
    <source>
        <strain evidence="7">15G1-11</strain>
    </source>
</reference>
<dbReference type="Pfam" id="PF01594">
    <property type="entry name" value="AI-2E_transport"/>
    <property type="match status" value="1"/>
</dbReference>
<feature type="transmembrane region" description="Helical" evidence="6">
    <location>
        <begin position="194"/>
        <end position="215"/>
    </location>
</feature>
<dbReference type="RefSeq" id="WP_269126980.1">
    <property type="nucleotide sequence ID" value="NZ_JAPUBN010000019.1"/>
</dbReference>
<sequence>MSELSRGVSWLVSLAALVIIIAGLKAASEVVVPLMLSAFIAIICAPMLSGLRKKSVPTWLAILLIVTLIILSVSSLGVFVGASLDGFNKELPNYKLRMIKELDWIITLGNSLGLHVSEQQVRGYFDPSVLMQMVANTLSGLGNVLTNTFLVIMTVVFMLFEAADFPAKLSHALGDARSSLKNFKDFANAVNRYLAIKTSVSILTGCVVSLWLFILGVDFPILWGVSAFLLNFVPNIGSIIAAIPAVMLAFVQLGGFAAGLTGLGFIVINLVVGNIIEPRYMGKGLGLSTLVVFLSLLLWGWVFGPVGMLLSIPLTIIVKIAMEANPKTHWVAVILDGHRD</sequence>
<evidence type="ECO:0000256" key="6">
    <source>
        <dbReference type="SAM" id="Phobius"/>
    </source>
</evidence>
<comment type="similarity">
    <text evidence="2">Belongs to the autoinducer-2 exporter (AI-2E) (TC 2.A.86) family.</text>
</comment>
<comment type="subcellular location">
    <subcellularLocation>
        <location evidence="1">Membrane</location>
        <topology evidence="1">Multi-pass membrane protein</topology>
    </subcellularLocation>
</comment>
<keyword evidence="5 6" id="KW-0472">Membrane</keyword>
<dbReference type="Proteomes" id="UP001149719">
    <property type="component" value="Unassembled WGS sequence"/>
</dbReference>
<accession>A0ABT4JXI6</accession>
<feature type="transmembrane region" description="Helical" evidence="6">
    <location>
        <begin position="140"/>
        <end position="160"/>
    </location>
</feature>
<feature type="transmembrane region" description="Helical" evidence="6">
    <location>
        <begin position="221"/>
        <end position="243"/>
    </location>
</feature>
<dbReference type="InterPro" id="IPR002549">
    <property type="entry name" value="AI-2E-like"/>
</dbReference>
<evidence type="ECO:0000256" key="1">
    <source>
        <dbReference type="ARBA" id="ARBA00004141"/>
    </source>
</evidence>
<organism evidence="7 8">
    <name type="scientific">Marinomonas phaeophyticola</name>
    <dbReference type="NCBI Taxonomy" id="3004091"/>
    <lineage>
        <taxon>Bacteria</taxon>
        <taxon>Pseudomonadati</taxon>
        <taxon>Pseudomonadota</taxon>
        <taxon>Gammaproteobacteria</taxon>
        <taxon>Oceanospirillales</taxon>
        <taxon>Oceanospirillaceae</taxon>
        <taxon>Marinomonas</taxon>
    </lineage>
</organism>
<feature type="transmembrane region" description="Helical" evidence="6">
    <location>
        <begin position="255"/>
        <end position="276"/>
    </location>
</feature>
<name>A0ABT4JXI6_9GAMM</name>
<proteinExistence type="inferred from homology"/>
<keyword evidence="4 6" id="KW-1133">Transmembrane helix</keyword>
<feature type="transmembrane region" description="Helical" evidence="6">
    <location>
        <begin position="60"/>
        <end position="84"/>
    </location>
</feature>
<dbReference type="NCBIfam" id="NF008930">
    <property type="entry name" value="PRK12287.1"/>
    <property type="match status" value="1"/>
</dbReference>
<feature type="transmembrane region" description="Helical" evidence="6">
    <location>
        <begin position="30"/>
        <end position="48"/>
    </location>
</feature>
<gene>
    <name evidence="7" type="ORF">O1D97_15300</name>
</gene>